<keyword evidence="2" id="KW-1185">Reference proteome</keyword>
<gene>
    <name evidence="1" type="ORF">EDD18DRAFT_1160815</name>
</gene>
<reference evidence="1" key="1">
    <citation type="submission" date="2023-06" db="EMBL/GenBank/DDBJ databases">
        <authorList>
            <consortium name="Lawrence Berkeley National Laboratory"/>
            <person name="Ahrendt S."/>
            <person name="Sahu N."/>
            <person name="Indic B."/>
            <person name="Wong-Bajracharya J."/>
            <person name="Merenyi Z."/>
            <person name="Ke H.-M."/>
            <person name="Monk M."/>
            <person name="Kocsube S."/>
            <person name="Drula E."/>
            <person name="Lipzen A."/>
            <person name="Balint B."/>
            <person name="Henrissat B."/>
            <person name="Andreopoulos B."/>
            <person name="Martin F.M."/>
            <person name="Harder C.B."/>
            <person name="Rigling D."/>
            <person name="Ford K.L."/>
            <person name="Foster G.D."/>
            <person name="Pangilinan J."/>
            <person name="Papanicolaou A."/>
            <person name="Barry K."/>
            <person name="LaButti K."/>
            <person name="Viragh M."/>
            <person name="Koriabine M."/>
            <person name="Yan M."/>
            <person name="Riley R."/>
            <person name="Champramary S."/>
            <person name="Plett K.L."/>
            <person name="Tsai I.J."/>
            <person name="Slot J."/>
            <person name="Sipos G."/>
            <person name="Plett J."/>
            <person name="Nagy L.G."/>
            <person name="Grigoriev I.V."/>
        </authorList>
    </citation>
    <scope>NUCLEOTIDE SEQUENCE</scope>
    <source>
        <strain evidence="1">HWK02</strain>
    </source>
</reference>
<proteinExistence type="predicted"/>
<evidence type="ECO:0000313" key="2">
    <source>
        <dbReference type="Proteomes" id="UP001175228"/>
    </source>
</evidence>
<evidence type="ECO:0000313" key="1">
    <source>
        <dbReference type="EMBL" id="KAK0498058.1"/>
    </source>
</evidence>
<accession>A0AA39UQB7</accession>
<protein>
    <recommendedName>
        <fullName evidence="3">C2H2-type domain-containing protein</fullName>
    </recommendedName>
</protein>
<dbReference type="AlphaFoldDB" id="A0AA39UQB7"/>
<dbReference type="Proteomes" id="UP001175228">
    <property type="component" value="Unassembled WGS sequence"/>
</dbReference>
<dbReference type="EMBL" id="JAUEPU010000012">
    <property type="protein sequence ID" value="KAK0498058.1"/>
    <property type="molecule type" value="Genomic_DNA"/>
</dbReference>
<feature type="non-terminal residue" evidence="1">
    <location>
        <position position="1"/>
    </location>
</feature>
<name>A0AA39UQB7_9AGAR</name>
<sequence>MSPHNLNYRDFSIFNAQLQRPIPMQMRPGYSILRPPSTPDSWRQVFPGLSTNYNICYESPLDPNHLHRCSILGCDQTIAAIDIRQHLQNFHHGYSQISLRLVCTDSQCQRGDLAARSYPKHVLEHHCNIIFLCPYCGLHYTRSQSVTRHIMQDCTAFQDFRHS</sequence>
<evidence type="ECO:0008006" key="3">
    <source>
        <dbReference type="Google" id="ProtNLM"/>
    </source>
</evidence>
<comment type="caution">
    <text evidence="1">The sequence shown here is derived from an EMBL/GenBank/DDBJ whole genome shotgun (WGS) entry which is preliminary data.</text>
</comment>
<organism evidence="1 2">
    <name type="scientific">Armillaria luteobubalina</name>
    <dbReference type="NCBI Taxonomy" id="153913"/>
    <lineage>
        <taxon>Eukaryota</taxon>
        <taxon>Fungi</taxon>
        <taxon>Dikarya</taxon>
        <taxon>Basidiomycota</taxon>
        <taxon>Agaricomycotina</taxon>
        <taxon>Agaricomycetes</taxon>
        <taxon>Agaricomycetidae</taxon>
        <taxon>Agaricales</taxon>
        <taxon>Marasmiineae</taxon>
        <taxon>Physalacriaceae</taxon>
        <taxon>Armillaria</taxon>
    </lineage>
</organism>